<feature type="compositionally biased region" description="Basic and acidic residues" evidence="5">
    <location>
        <begin position="1"/>
        <end position="18"/>
    </location>
</feature>
<dbReference type="Proteomes" id="UP000308054">
    <property type="component" value="Unassembled WGS sequence"/>
</dbReference>
<feature type="domain" description="Large ribosomal subunit protein uL15/eL18" evidence="6">
    <location>
        <begin position="75"/>
        <end position="148"/>
    </location>
</feature>
<dbReference type="GO" id="GO:0019843">
    <property type="term" value="F:rRNA binding"/>
    <property type="evidence" value="ECO:0007669"/>
    <property type="project" value="UniProtKB-UniRule"/>
</dbReference>
<accession>A0A4S2GWB2</accession>
<dbReference type="HAMAP" id="MF_01341">
    <property type="entry name" value="Ribosomal_uL15"/>
    <property type="match status" value="1"/>
</dbReference>
<dbReference type="InterPro" id="IPR021131">
    <property type="entry name" value="Ribosomal_uL15/eL18"/>
</dbReference>
<comment type="subunit">
    <text evidence="4">Part of the 50S ribosomal subunit.</text>
</comment>
<dbReference type="Pfam" id="PF00828">
    <property type="entry name" value="Ribosomal_L27A"/>
    <property type="match status" value="1"/>
</dbReference>
<keyword evidence="2 4" id="KW-0689">Ribosomal protein</keyword>
<comment type="function">
    <text evidence="4">Binds to the 23S rRNA.</text>
</comment>
<dbReference type="AlphaFoldDB" id="A0A4S2GWB2"/>
<dbReference type="InterPro" id="IPR030878">
    <property type="entry name" value="Ribosomal_uL15"/>
</dbReference>
<comment type="similarity">
    <text evidence="1 4">Belongs to the universal ribosomal protein uL15 family.</text>
</comment>
<dbReference type="GO" id="GO:0022625">
    <property type="term" value="C:cytosolic large ribosomal subunit"/>
    <property type="evidence" value="ECO:0007669"/>
    <property type="project" value="TreeGrafter"/>
</dbReference>
<keyword evidence="3 4" id="KW-0687">Ribonucleoprotein</keyword>
<evidence type="ECO:0000256" key="5">
    <source>
        <dbReference type="SAM" id="MobiDB-lite"/>
    </source>
</evidence>
<evidence type="ECO:0000259" key="6">
    <source>
        <dbReference type="Pfam" id="PF00828"/>
    </source>
</evidence>
<evidence type="ECO:0000256" key="2">
    <source>
        <dbReference type="ARBA" id="ARBA00022980"/>
    </source>
</evidence>
<keyword evidence="4" id="KW-0699">rRNA-binding</keyword>
<dbReference type="GO" id="GO:0003735">
    <property type="term" value="F:structural constituent of ribosome"/>
    <property type="evidence" value="ECO:0007669"/>
    <property type="project" value="InterPro"/>
</dbReference>
<evidence type="ECO:0000256" key="1">
    <source>
        <dbReference type="ARBA" id="ARBA00007320"/>
    </source>
</evidence>
<dbReference type="InterPro" id="IPR036227">
    <property type="entry name" value="Ribosomal_uL15/eL18_sf"/>
</dbReference>
<dbReference type="Gene3D" id="3.100.10.10">
    <property type="match status" value="1"/>
</dbReference>
<reference evidence="7 8" key="1">
    <citation type="journal article" date="2017" name="Int. J. Syst. Evol. Microbiol.">
        <title>Marinicauda algicola sp. nov., isolated from a marine red alga Rhodosorus marinus.</title>
        <authorList>
            <person name="Jeong S.E."/>
            <person name="Jeon S.H."/>
            <person name="Chun B.H."/>
            <person name="Kim D.W."/>
            <person name="Jeon C.O."/>
        </authorList>
    </citation>
    <scope>NUCLEOTIDE SEQUENCE [LARGE SCALE GENOMIC DNA]</scope>
    <source>
        <strain evidence="7 8">JCM 31718</strain>
    </source>
</reference>
<dbReference type="SUPFAM" id="SSF52080">
    <property type="entry name" value="Ribosomal proteins L15p and L18e"/>
    <property type="match status" value="1"/>
</dbReference>
<proteinExistence type="inferred from homology"/>
<protein>
    <recommendedName>
        <fullName evidence="4">Large ribosomal subunit protein uL15</fullName>
    </recommendedName>
</protein>
<dbReference type="NCBIfam" id="TIGR01071">
    <property type="entry name" value="rplO_bact"/>
    <property type="match status" value="1"/>
</dbReference>
<gene>
    <name evidence="4" type="primary">rplO</name>
    <name evidence="7" type="ORF">E5163_15700</name>
</gene>
<evidence type="ECO:0000313" key="7">
    <source>
        <dbReference type="EMBL" id="TGY87168.1"/>
    </source>
</evidence>
<dbReference type="OrthoDB" id="9810293at2"/>
<dbReference type="PANTHER" id="PTHR12934">
    <property type="entry name" value="50S RIBOSOMAL PROTEIN L15"/>
    <property type="match status" value="1"/>
</dbReference>
<evidence type="ECO:0000256" key="4">
    <source>
        <dbReference type="HAMAP-Rule" id="MF_01341"/>
    </source>
</evidence>
<feature type="region of interest" description="Disordered" evidence="5">
    <location>
        <begin position="1"/>
        <end position="41"/>
    </location>
</feature>
<dbReference type="PANTHER" id="PTHR12934:SF11">
    <property type="entry name" value="LARGE RIBOSOMAL SUBUNIT PROTEIN UL15M"/>
    <property type="match status" value="1"/>
</dbReference>
<keyword evidence="8" id="KW-1185">Reference proteome</keyword>
<dbReference type="RefSeq" id="WP_135997471.1">
    <property type="nucleotide sequence ID" value="NZ_CP071057.1"/>
</dbReference>
<name>A0A4S2GWB2_9PROT</name>
<feature type="compositionally biased region" description="Gly residues" evidence="5">
    <location>
        <begin position="21"/>
        <end position="35"/>
    </location>
</feature>
<dbReference type="EMBL" id="SRXW01000007">
    <property type="protein sequence ID" value="TGY87168.1"/>
    <property type="molecule type" value="Genomic_DNA"/>
</dbReference>
<organism evidence="7 8">
    <name type="scientific">Marinicauda algicola</name>
    <dbReference type="NCBI Taxonomy" id="2029849"/>
    <lineage>
        <taxon>Bacteria</taxon>
        <taxon>Pseudomonadati</taxon>
        <taxon>Pseudomonadota</taxon>
        <taxon>Alphaproteobacteria</taxon>
        <taxon>Maricaulales</taxon>
        <taxon>Maricaulaceae</taxon>
        <taxon>Marinicauda</taxon>
    </lineage>
</organism>
<dbReference type="InterPro" id="IPR005749">
    <property type="entry name" value="Ribosomal_uL15_bac-type"/>
</dbReference>
<keyword evidence="4" id="KW-0694">RNA-binding</keyword>
<sequence>MRLNELRDNPGAVKERTRIGRGIGSGKGKTGGRGVKGQKSRSGVAIKGFEGGQMPLHQRLPKRGFTQPNRARYAEVTLDRLQKAVDAKKLDAKKTVDAAALVEAGVIRRALDGVRVIGGGELKAKLNLVVAGGSKPAIAAIEKAGGTVAIQAPAKTDSED</sequence>
<comment type="caution">
    <text evidence="7">The sequence shown here is derived from an EMBL/GenBank/DDBJ whole genome shotgun (WGS) entry which is preliminary data.</text>
</comment>
<evidence type="ECO:0000256" key="3">
    <source>
        <dbReference type="ARBA" id="ARBA00023274"/>
    </source>
</evidence>
<evidence type="ECO:0000313" key="8">
    <source>
        <dbReference type="Proteomes" id="UP000308054"/>
    </source>
</evidence>
<dbReference type="GO" id="GO:0006412">
    <property type="term" value="P:translation"/>
    <property type="evidence" value="ECO:0007669"/>
    <property type="project" value="UniProtKB-UniRule"/>
</dbReference>